<dbReference type="EMBL" id="JABFAC010000003">
    <property type="protein sequence ID" value="MBA0608937.1"/>
    <property type="molecule type" value="Genomic_DNA"/>
</dbReference>
<sequence length="97" mass="11491">MTKAQYLLQKKLIASGLMEEEYWYVYDIGVGYTQDDRNKESVQLLKKIADMVIDGFSSHIIEEIKNTWENWNSPRLSIDSLHLDEIEEMNLDNIHER</sequence>
<dbReference type="Proteomes" id="UP000593561">
    <property type="component" value="Unassembled WGS sequence"/>
</dbReference>
<name>A0A7J8R503_GOSDV</name>
<proteinExistence type="predicted"/>
<evidence type="ECO:0000313" key="1">
    <source>
        <dbReference type="EMBL" id="MBA0608937.1"/>
    </source>
</evidence>
<comment type="caution">
    <text evidence="1">The sequence shown here is derived from an EMBL/GenBank/DDBJ whole genome shotgun (WGS) entry which is preliminary data.</text>
</comment>
<protein>
    <submittedName>
        <fullName evidence="1">Uncharacterized protein</fullName>
    </submittedName>
</protein>
<keyword evidence="2" id="KW-1185">Reference proteome</keyword>
<dbReference type="AlphaFoldDB" id="A0A7J8R503"/>
<organism evidence="1 2">
    <name type="scientific">Gossypium davidsonii</name>
    <name type="common">Davidson's cotton</name>
    <name type="synonym">Gossypium klotzschianum subsp. davidsonii</name>
    <dbReference type="NCBI Taxonomy" id="34287"/>
    <lineage>
        <taxon>Eukaryota</taxon>
        <taxon>Viridiplantae</taxon>
        <taxon>Streptophyta</taxon>
        <taxon>Embryophyta</taxon>
        <taxon>Tracheophyta</taxon>
        <taxon>Spermatophyta</taxon>
        <taxon>Magnoliopsida</taxon>
        <taxon>eudicotyledons</taxon>
        <taxon>Gunneridae</taxon>
        <taxon>Pentapetalae</taxon>
        <taxon>rosids</taxon>
        <taxon>malvids</taxon>
        <taxon>Malvales</taxon>
        <taxon>Malvaceae</taxon>
        <taxon>Malvoideae</taxon>
        <taxon>Gossypium</taxon>
    </lineage>
</organism>
<reference evidence="1 2" key="1">
    <citation type="journal article" date="2019" name="Genome Biol. Evol.">
        <title>Insights into the evolution of the New World diploid cottons (Gossypium, subgenus Houzingenia) based on genome sequencing.</title>
        <authorList>
            <person name="Grover C.E."/>
            <person name="Arick M.A. 2nd"/>
            <person name="Thrash A."/>
            <person name="Conover J.L."/>
            <person name="Sanders W.S."/>
            <person name="Peterson D.G."/>
            <person name="Frelichowski J.E."/>
            <person name="Scheffler J.A."/>
            <person name="Scheffler B.E."/>
            <person name="Wendel J.F."/>
        </authorList>
    </citation>
    <scope>NUCLEOTIDE SEQUENCE [LARGE SCALE GENOMIC DNA]</scope>
    <source>
        <strain evidence="1">27</strain>
        <tissue evidence="1">Leaf</tissue>
    </source>
</reference>
<evidence type="ECO:0000313" key="2">
    <source>
        <dbReference type="Proteomes" id="UP000593561"/>
    </source>
</evidence>
<accession>A0A7J8R503</accession>
<gene>
    <name evidence="1" type="ORF">Godav_021094</name>
</gene>